<dbReference type="InterPro" id="IPR031325">
    <property type="entry name" value="RHS_repeat"/>
</dbReference>
<evidence type="ECO:0000313" key="4">
    <source>
        <dbReference type="EMBL" id="EFC87113.1"/>
    </source>
</evidence>
<gene>
    <name evidence="4" type="ORF">NEIMUCOT_06456</name>
</gene>
<dbReference type="Pfam" id="PF05593">
    <property type="entry name" value="RHS_repeat"/>
    <property type="match status" value="1"/>
</dbReference>
<dbReference type="STRING" id="546266.NEIMUCOT_06456"/>
<feature type="compositionally biased region" description="Basic and acidic residues" evidence="1">
    <location>
        <begin position="596"/>
        <end position="611"/>
    </location>
</feature>
<feature type="domain" description="RHS protein conserved region" evidence="2">
    <location>
        <begin position="401"/>
        <end position="437"/>
    </location>
</feature>
<dbReference type="PANTHER" id="PTHR32305:SF15">
    <property type="entry name" value="PROTEIN RHSA-RELATED"/>
    <property type="match status" value="1"/>
</dbReference>
<dbReference type="eggNOG" id="COG3210">
    <property type="taxonomic scope" value="Bacteria"/>
</dbReference>
<dbReference type="PRINTS" id="PR00394">
    <property type="entry name" value="RHSPROTEIN"/>
</dbReference>
<accession>D3A0M0</accession>
<dbReference type="AlphaFoldDB" id="D3A0M0"/>
<dbReference type="NCBIfam" id="TIGR03696">
    <property type="entry name" value="Rhs_assc_core"/>
    <property type="match status" value="1"/>
</dbReference>
<dbReference type="Pfam" id="PF03527">
    <property type="entry name" value="RHS"/>
    <property type="match status" value="1"/>
</dbReference>
<evidence type="ECO:0000256" key="1">
    <source>
        <dbReference type="SAM" id="MobiDB-lite"/>
    </source>
</evidence>
<dbReference type="Gene3D" id="2.180.10.10">
    <property type="entry name" value="RHS repeat-associated core"/>
    <property type="match status" value="1"/>
</dbReference>
<dbReference type="Pfam" id="PF14410">
    <property type="entry name" value="GH-E"/>
    <property type="match status" value="1"/>
</dbReference>
<feature type="domain" description="Toxin YqcG C-terminal" evidence="3">
    <location>
        <begin position="659"/>
        <end position="712"/>
    </location>
</feature>
<feature type="compositionally biased region" description="Polar residues" evidence="1">
    <location>
        <begin position="616"/>
        <end position="629"/>
    </location>
</feature>
<reference evidence="4 5" key="1">
    <citation type="submission" date="2009-10" db="EMBL/GenBank/DDBJ databases">
        <authorList>
            <person name="Weinstock G."/>
            <person name="Sodergren E."/>
            <person name="Clifton S."/>
            <person name="Fulton L."/>
            <person name="Fulton B."/>
            <person name="Courtney L."/>
            <person name="Fronick C."/>
            <person name="Harrison M."/>
            <person name="Strong C."/>
            <person name="Farmer C."/>
            <person name="Delahaunty K."/>
            <person name="Markovic C."/>
            <person name="Hall O."/>
            <person name="Minx P."/>
            <person name="Tomlinson C."/>
            <person name="Mitreva M."/>
            <person name="Nelson J."/>
            <person name="Hou S."/>
            <person name="Wollam A."/>
            <person name="Pepin K.H."/>
            <person name="Johnson M."/>
            <person name="Bhonagiri V."/>
            <person name="Nash W.E."/>
            <person name="Warren W."/>
            <person name="Chinwalla A."/>
            <person name="Mardis E.R."/>
            <person name="Wilson R.K."/>
        </authorList>
    </citation>
    <scope>NUCLEOTIDE SEQUENCE [LARGE SCALE GENOMIC DNA]</scope>
    <source>
        <strain evidence="5">ATCC 25996 / DSM 4631 / NCTC 10774 / M26</strain>
    </source>
</reference>
<organism evidence="4 5">
    <name type="scientific">Neisseria mucosa (strain ATCC 25996 / DSM 4631 / NCTC 10774 / M26)</name>
    <dbReference type="NCBI Taxonomy" id="546266"/>
    <lineage>
        <taxon>Bacteria</taxon>
        <taxon>Pseudomonadati</taxon>
        <taxon>Pseudomonadota</taxon>
        <taxon>Betaproteobacteria</taxon>
        <taxon>Neisseriales</taxon>
        <taxon>Neisseriaceae</taxon>
        <taxon>Neisseria</taxon>
    </lineage>
</organism>
<evidence type="ECO:0000313" key="5">
    <source>
        <dbReference type="Proteomes" id="UP000003344"/>
    </source>
</evidence>
<dbReference type="InterPro" id="IPR026835">
    <property type="entry name" value="YqcG_C"/>
</dbReference>
<name>D3A0M0_NEIM2</name>
<dbReference type="EMBL" id="ACDX02000030">
    <property type="protein sequence ID" value="EFC87113.1"/>
    <property type="molecule type" value="Genomic_DNA"/>
</dbReference>
<comment type="caution">
    <text evidence="4">The sequence shown here is derived from an EMBL/GenBank/DDBJ whole genome shotgun (WGS) entry which is preliminary data.</text>
</comment>
<protein>
    <submittedName>
        <fullName evidence="4">RHS repeat-associated core domain protein</fullName>
    </submittedName>
</protein>
<evidence type="ECO:0000259" key="3">
    <source>
        <dbReference type="Pfam" id="PF14410"/>
    </source>
</evidence>
<dbReference type="InterPro" id="IPR001826">
    <property type="entry name" value="RHS"/>
</dbReference>
<feature type="region of interest" description="Disordered" evidence="1">
    <location>
        <begin position="575"/>
        <end position="630"/>
    </location>
</feature>
<sequence>MNDYIRDGSGRLKHIEVHSQNGSVQHRSYHYDTDGRLVRAATSGHSSAFDYNAGGDLIGEYALRLPDAASCAAQGLPELDWQNPEHDMFLLDRSADIRYFYSSGGNLTTVELPDGQRIQNLYYGSGHLHSILFDGDTVTDIEHDKLHREISRTQGALTSRYELDTLGRLKKQIAQLTALTKTNKGKYTHAAVSRNYGYDRTGNLTHTTDQRSGTTHFEYNKLGRIAKADSELFAFDPAHNLLSTQTNNTSDSAATPLSDGLKAVSDNRIREYNGTKFFYDGFGNTIHKEHLDGTTQNLYYDLFHQLVKTETFRHNPNTGGWEKETWVYDYDAMGRRIRKGSLKADGSLGEATEFIWSGSRLLQEVYDNGRYTYIYTDTDSYEPLAQIHNYTNEEGETHQDINYFHCDQIGIPREMTDEDGKLLWFGKYDVWGKLVKETNITGSAHQPFRLQNQYFDRETGLHYNFFRYYDPDIGRFVNQDPIGLDGGENLYGFAPNAAVWSDPLGLEPMDIGKYIPDEYRPKQGWKPPFEMPSYEDVDALSQKYLRKSLNEMLEDALLSMASGGMRAPKAKIPKMAPKPQTKMPQKPNCGVGKCAGKRDAQGKYRDSKGRYANDPNKLNTKLTRPSLRSQTEKDVYARYTKLPNGSYMNKDTFEVVKPPIHIGHKYGWENRRILKAADELGMSQKQVNDYVNARPQNLKLENAKDNLSHKFEKPGIDELQDIKRDMRKFLNGK</sequence>
<dbReference type="Proteomes" id="UP000003344">
    <property type="component" value="Unassembled WGS sequence"/>
</dbReference>
<dbReference type="InterPro" id="IPR022385">
    <property type="entry name" value="Rhs_assc_core"/>
</dbReference>
<evidence type="ECO:0000259" key="2">
    <source>
        <dbReference type="Pfam" id="PF03527"/>
    </source>
</evidence>
<dbReference type="eggNOG" id="COG3209">
    <property type="taxonomic scope" value="Bacteria"/>
</dbReference>
<dbReference type="InterPro" id="IPR050708">
    <property type="entry name" value="T6SS_VgrG/RHS"/>
</dbReference>
<proteinExistence type="predicted"/>
<dbReference type="PANTHER" id="PTHR32305">
    <property type="match status" value="1"/>
</dbReference>